<accession>A0A9Q3H1Y0</accession>
<dbReference type="Proteomes" id="UP000765509">
    <property type="component" value="Unassembled WGS sequence"/>
</dbReference>
<dbReference type="AlphaFoldDB" id="A0A9Q3H1Y0"/>
<sequence length="120" mass="13975">MWQAKRKAMVAYFKEQEEYIMISFAAKECLWLSKICFPLLLNRLPQLLSDNRTAIGIASDSVSRKQTWHLVWKLNLINELISSKKIQLEWVNTHTQLADIMKKSLGQPNAKKFPLKVNKS</sequence>
<proteinExistence type="predicted"/>
<name>A0A9Q3H1Y0_9BASI</name>
<evidence type="ECO:0000313" key="1">
    <source>
        <dbReference type="EMBL" id="MBW0486475.1"/>
    </source>
</evidence>
<evidence type="ECO:0000313" key="2">
    <source>
        <dbReference type="Proteomes" id="UP000765509"/>
    </source>
</evidence>
<gene>
    <name evidence="1" type="ORF">O181_026190</name>
</gene>
<protein>
    <submittedName>
        <fullName evidence="1">Uncharacterized protein</fullName>
    </submittedName>
</protein>
<organism evidence="1 2">
    <name type="scientific">Austropuccinia psidii MF-1</name>
    <dbReference type="NCBI Taxonomy" id="1389203"/>
    <lineage>
        <taxon>Eukaryota</taxon>
        <taxon>Fungi</taxon>
        <taxon>Dikarya</taxon>
        <taxon>Basidiomycota</taxon>
        <taxon>Pucciniomycotina</taxon>
        <taxon>Pucciniomycetes</taxon>
        <taxon>Pucciniales</taxon>
        <taxon>Sphaerophragmiaceae</taxon>
        <taxon>Austropuccinia</taxon>
    </lineage>
</organism>
<comment type="caution">
    <text evidence="1">The sequence shown here is derived from an EMBL/GenBank/DDBJ whole genome shotgun (WGS) entry which is preliminary data.</text>
</comment>
<dbReference type="OrthoDB" id="3344688at2759"/>
<dbReference type="EMBL" id="AVOT02008675">
    <property type="protein sequence ID" value="MBW0486475.1"/>
    <property type="molecule type" value="Genomic_DNA"/>
</dbReference>
<keyword evidence="2" id="KW-1185">Reference proteome</keyword>
<reference evidence="1" key="1">
    <citation type="submission" date="2021-03" db="EMBL/GenBank/DDBJ databases">
        <title>Draft genome sequence of rust myrtle Austropuccinia psidii MF-1, a brazilian biotype.</title>
        <authorList>
            <person name="Quecine M.C."/>
            <person name="Pachon D.M.R."/>
            <person name="Bonatelli M.L."/>
            <person name="Correr F.H."/>
            <person name="Franceschini L.M."/>
            <person name="Leite T.F."/>
            <person name="Margarido G.R.A."/>
            <person name="Almeida C.A."/>
            <person name="Ferrarezi J.A."/>
            <person name="Labate C.A."/>
        </authorList>
    </citation>
    <scope>NUCLEOTIDE SEQUENCE</scope>
    <source>
        <strain evidence="1">MF-1</strain>
    </source>
</reference>